<dbReference type="InParanoid" id="A0A371R7N1"/>
<evidence type="ECO:0000256" key="16">
    <source>
        <dbReference type="ARBA" id="ARBA00023004"/>
    </source>
</evidence>
<dbReference type="Pfam" id="PF14715">
    <property type="entry name" value="FixP_N"/>
    <property type="match status" value="1"/>
</dbReference>
<reference evidence="25 26" key="1">
    <citation type="submission" date="2018-08" db="EMBL/GenBank/DDBJ databases">
        <title>Parvularcula sp. SM1705, isolated from surface water of the South Sea China.</title>
        <authorList>
            <person name="Sun L."/>
        </authorList>
    </citation>
    <scope>NUCLEOTIDE SEQUENCE [LARGE SCALE GENOMIC DNA]</scope>
    <source>
        <strain evidence="25 26">SM1705</strain>
    </source>
</reference>
<feature type="domain" description="Cytochrome c" evidence="24">
    <location>
        <begin position="112"/>
        <end position="201"/>
    </location>
</feature>
<comment type="pathway">
    <text evidence="2 19">Energy metabolism; oxidative phosphorylation.</text>
</comment>
<evidence type="ECO:0000256" key="23">
    <source>
        <dbReference type="SAM" id="Phobius"/>
    </source>
</evidence>
<evidence type="ECO:0000256" key="11">
    <source>
        <dbReference type="ARBA" id="ARBA00022737"/>
    </source>
</evidence>
<feature type="binding site" description="axial binding residue" evidence="20">
    <location>
        <position position="176"/>
    </location>
    <ligand>
        <name>heme c</name>
        <dbReference type="ChEBI" id="CHEBI:61717"/>
        <label>2</label>
    </ligand>
    <ligandPart>
        <name>Fe</name>
        <dbReference type="ChEBI" id="CHEBI:18248"/>
    </ligandPart>
</feature>
<evidence type="ECO:0000256" key="20">
    <source>
        <dbReference type="PIRSR" id="PIRSR000006-1"/>
    </source>
</evidence>
<feature type="binding site" description="covalent" evidence="21">
    <location>
        <position position="125"/>
    </location>
    <ligand>
        <name>heme c</name>
        <dbReference type="ChEBI" id="CHEBI:61717"/>
        <label>1</label>
    </ligand>
</feature>
<keyword evidence="13 19" id="KW-0249">Electron transport</keyword>
<dbReference type="PIRSF" id="PIRSF000006">
    <property type="entry name" value="Cbb3-Cox_fixP"/>
    <property type="match status" value="1"/>
</dbReference>
<keyword evidence="17 19" id="KW-0406">Ion transport</keyword>
<gene>
    <name evidence="25" type="primary">ccoP</name>
    <name evidence="25" type="ORF">DX908_14200</name>
</gene>
<evidence type="ECO:0000256" key="19">
    <source>
        <dbReference type="PIRNR" id="PIRNR000006"/>
    </source>
</evidence>
<feature type="binding site" description="covalent" evidence="21">
    <location>
        <position position="221"/>
    </location>
    <ligand>
        <name>heme c</name>
        <dbReference type="ChEBI" id="CHEBI:61717"/>
        <label>2</label>
    </ligand>
</feature>
<dbReference type="Gene3D" id="6.10.280.130">
    <property type="match status" value="1"/>
</dbReference>
<dbReference type="GO" id="GO:0016491">
    <property type="term" value="F:oxidoreductase activity"/>
    <property type="evidence" value="ECO:0007669"/>
    <property type="project" value="UniProtKB-KW"/>
</dbReference>
<dbReference type="AlphaFoldDB" id="A0A371R7N1"/>
<keyword evidence="26" id="KW-1185">Reference proteome</keyword>
<name>A0A371R7N1_9PROT</name>
<proteinExistence type="inferred from homology"/>
<comment type="subunit">
    <text evidence="19">Component of the cbb3-type cytochrome c oxidase.</text>
</comment>
<evidence type="ECO:0000259" key="24">
    <source>
        <dbReference type="PROSITE" id="PS51007"/>
    </source>
</evidence>
<evidence type="ECO:0000256" key="22">
    <source>
        <dbReference type="SAM" id="MobiDB-lite"/>
    </source>
</evidence>
<evidence type="ECO:0000313" key="25">
    <source>
        <dbReference type="EMBL" id="RFB01438.1"/>
    </source>
</evidence>
<feature type="binding site" description="covalent" evidence="21">
    <location>
        <position position="128"/>
    </location>
    <ligand>
        <name>heme c</name>
        <dbReference type="ChEBI" id="CHEBI:61717"/>
        <label>1</label>
    </ligand>
</feature>
<dbReference type="EMBL" id="QUQO01000002">
    <property type="protein sequence ID" value="RFB01438.1"/>
    <property type="molecule type" value="Genomic_DNA"/>
</dbReference>
<evidence type="ECO:0000256" key="17">
    <source>
        <dbReference type="ARBA" id="ARBA00023065"/>
    </source>
</evidence>
<dbReference type="PROSITE" id="PS51007">
    <property type="entry name" value="CYTC"/>
    <property type="match status" value="2"/>
</dbReference>
<dbReference type="InterPro" id="IPR050597">
    <property type="entry name" value="Cytochrome_c_Oxidase_Subunit"/>
</dbReference>
<evidence type="ECO:0000256" key="6">
    <source>
        <dbReference type="ARBA" id="ARBA00022519"/>
    </source>
</evidence>
<keyword evidence="9 23" id="KW-0812">Transmembrane</keyword>
<evidence type="ECO:0000256" key="12">
    <source>
        <dbReference type="ARBA" id="ARBA00022781"/>
    </source>
</evidence>
<dbReference type="NCBIfam" id="TIGR00782">
    <property type="entry name" value="ccoP"/>
    <property type="match status" value="1"/>
</dbReference>
<evidence type="ECO:0000256" key="1">
    <source>
        <dbReference type="ARBA" id="ARBA00004533"/>
    </source>
</evidence>
<keyword evidence="15 19" id="KW-0560">Oxidoreductase</keyword>
<feature type="binding site" description="axial binding residue" evidence="20">
    <location>
        <position position="266"/>
    </location>
    <ligand>
        <name>heme c</name>
        <dbReference type="ChEBI" id="CHEBI:61717"/>
        <label>1</label>
    </ligand>
    <ligandPart>
        <name>Fe</name>
        <dbReference type="ChEBI" id="CHEBI:18248"/>
    </ligandPart>
</feature>
<dbReference type="UniPathway" id="UPA00705"/>
<dbReference type="InterPro" id="IPR009056">
    <property type="entry name" value="Cyt_c-like_dom"/>
</dbReference>
<keyword evidence="18 19" id="KW-0472">Membrane</keyword>
<comment type="function">
    <text evidence="19">C-type cytochrome. Part of the cbb3-type cytochrome c oxidase complex.</text>
</comment>
<keyword evidence="7 19" id="KW-0349">Heme</keyword>
<dbReference type="SUPFAM" id="SSF46626">
    <property type="entry name" value="Cytochrome c"/>
    <property type="match status" value="2"/>
</dbReference>
<organism evidence="25 26">
    <name type="scientific">Parvularcula marina</name>
    <dbReference type="NCBI Taxonomy" id="2292771"/>
    <lineage>
        <taxon>Bacteria</taxon>
        <taxon>Pseudomonadati</taxon>
        <taxon>Pseudomonadota</taxon>
        <taxon>Alphaproteobacteria</taxon>
        <taxon>Parvularculales</taxon>
        <taxon>Parvularculaceae</taxon>
        <taxon>Parvularcula</taxon>
    </lineage>
</organism>
<dbReference type="InterPro" id="IPR008168">
    <property type="entry name" value="Cyt_C_IC"/>
</dbReference>
<evidence type="ECO:0000256" key="4">
    <source>
        <dbReference type="ARBA" id="ARBA00022448"/>
    </source>
</evidence>
<dbReference type="Proteomes" id="UP000264589">
    <property type="component" value="Unassembled WGS sequence"/>
</dbReference>
<keyword evidence="11" id="KW-0677">Repeat</keyword>
<comment type="similarity">
    <text evidence="3 19">Belongs to the CcoP / FixP family.</text>
</comment>
<keyword evidence="10 19" id="KW-0479">Metal-binding</keyword>
<protein>
    <recommendedName>
        <fullName evidence="19">Cbb3-type cytochrome c oxidase subunit</fullName>
    </recommendedName>
</protein>
<dbReference type="GO" id="GO:0005506">
    <property type="term" value="F:iron ion binding"/>
    <property type="evidence" value="ECO:0007669"/>
    <property type="project" value="InterPro"/>
</dbReference>
<keyword evidence="16 19" id="KW-0408">Iron</keyword>
<accession>A0A371R7N1</accession>
<dbReference type="RefSeq" id="WP_116393154.1">
    <property type="nucleotide sequence ID" value="NZ_QUQO01000002.1"/>
</dbReference>
<dbReference type="InterPro" id="IPR004678">
    <property type="entry name" value="Cyt_c_oxidase_cbb3_su3"/>
</dbReference>
<evidence type="ECO:0000256" key="9">
    <source>
        <dbReference type="ARBA" id="ARBA00022692"/>
    </source>
</evidence>
<comment type="cofactor">
    <cofactor evidence="19 21">
        <name>heme c</name>
        <dbReference type="ChEBI" id="CHEBI:61717"/>
    </cofactor>
    <text evidence="19 21">Binds 2 heme C groups per subunit.</text>
</comment>
<dbReference type="GO" id="GO:0006119">
    <property type="term" value="P:oxidative phosphorylation"/>
    <property type="evidence" value="ECO:0007669"/>
    <property type="project" value="UniProtKB-UniPathway"/>
</dbReference>
<keyword evidence="5 19" id="KW-1003">Cell membrane</keyword>
<dbReference type="GO" id="GO:1902600">
    <property type="term" value="P:proton transmembrane transport"/>
    <property type="evidence" value="ECO:0007669"/>
    <property type="project" value="UniProtKB-KW"/>
</dbReference>
<evidence type="ECO:0000256" key="21">
    <source>
        <dbReference type="PIRSR" id="PIRSR000006-2"/>
    </source>
</evidence>
<evidence type="ECO:0000256" key="14">
    <source>
        <dbReference type="ARBA" id="ARBA00022989"/>
    </source>
</evidence>
<dbReference type="Gene3D" id="1.10.760.10">
    <property type="entry name" value="Cytochrome c-like domain"/>
    <property type="match status" value="2"/>
</dbReference>
<dbReference type="InterPro" id="IPR032858">
    <property type="entry name" value="CcoP_N"/>
</dbReference>
<dbReference type="InterPro" id="IPR036909">
    <property type="entry name" value="Cyt_c-like_dom_sf"/>
</dbReference>
<dbReference type="GO" id="GO:0009055">
    <property type="term" value="F:electron transfer activity"/>
    <property type="evidence" value="ECO:0007669"/>
    <property type="project" value="InterPro"/>
</dbReference>
<keyword evidence="8 19" id="KW-0679">Respiratory chain</keyword>
<dbReference type="PANTHER" id="PTHR33751:SF1">
    <property type="entry name" value="CBB3-TYPE CYTOCHROME C OXIDASE SUBUNIT FIXP"/>
    <property type="match status" value="1"/>
</dbReference>
<evidence type="ECO:0000256" key="15">
    <source>
        <dbReference type="ARBA" id="ARBA00023002"/>
    </source>
</evidence>
<sequence>MTTSDNGHHEPDIDDHSGIETTGHEWDGIKELNNPLPRWWLIIFYVTIAWAFVYYIFMPSFPGLKGIRNHSERVNVTEDLATLREARSELASRLLTTASLESIEQDNELRQFAMAAGKSAFGDNCATCHGVGGVGYPGYPSLADDVWLWGGTLDDIRLTITHGIRSTDEDARFSQMPAYGEQGMLSGDQINDLATYVLNYSEPQVNEEALARAEPLFQQQCSICHAEDGTGDRSQGAPNLTDAEWLYGGDYATIRAQIWNGRNGIMPNWGERLDDATIASLAVYVHSLGGGETSPQASLETGEPENIQ</sequence>
<feature type="binding site" description="axial binding residue" evidence="20">
    <location>
        <position position="225"/>
    </location>
    <ligand>
        <name>heme c</name>
        <dbReference type="ChEBI" id="CHEBI:61717"/>
        <label>2</label>
    </ligand>
    <ligandPart>
        <name>Fe</name>
        <dbReference type="ChEBI" id="CHEBI:18248"/>
    </ligandPart>
</feature>
<dbReference type="OrthoDB" id="9811281at2"/>
<evidence type="ECO:0000256" key="5">
    <source>
        <dbReference type="ARBA" id="ARBA00022475"/>
    </source>
</evidence>
<dbReference type="Pfam" id="PF13442">
    <property type="entry name" value="Cytochrome_CBB3"/>
    <property type="match status" value="1"/>
</dbReference>
<keyword evidence="4 19" id="KW-0813">Transport</keyword>
<evidence type="ECO:0000256" key="8">
    <source>
        <dbReference type="ARBA" id="ARBA00022660"/>
    </source>
</evidence>
<evidence type="ECO:0000256" key="2">
    <source>
        <dbReference type="ARBA" id="ARBA00004673"/>
    </source>
</evidence>
<dbReference type="PRINTS" id="PR00605">
    <property type="entry name" value="CYTCHROMECIC"/>
</dbReference>
<evidence type="ECO:0000313" key="26">
    <source>
        <dbReference type="Proteomes" id="UP000264589"/>
    </source>
</evidence>
<evidence type="ECO:0000256" key="13">
    <source>
        <dbReference type="ARBA" id="ARBA00022982"/>
    </source>
</evidence>
<dbReference type="PANTHER" id="PTHR33751">
    <property type="entry name" value="CBB3-TYPE CYTOCHROME C OXIDASE SUBUNIT FIXP"/>
    <property type="match status" value="1"/>
</dbReference>
<dbReference type="GO" id="GO:0020037">
    <property type="term" value="F:heme binding"/>
    <property type="evidence" value="ECO:0007669"/>
    <property type="project" value="InterPro"/>
</dbReference>
<feature type="domain" description="Cytochrome c" evidence="24">
    <location>
        <begin position="208"/>
        <end position="289"/>
    </location>
</feature>
<dbReference type="GO" id="GO:0005886">
    <property type="term" value="C:plasma membrane"/>
    <property type="evidence" value="ECO:0007669"/>
    <property type="project" value="UniProtKB-SubCell"/>
</dbReference>
<feature type="binding site" description="axial binding residue" evidence="20">
    <location>
        <position position="129"/>
    </location>
    <ligand>
        <name>heme c</name>
        <dbReference type="ChEBI" id="CHEBI:61717"/>
        <label>1</label>
    </ligand>
    <ligandPart>
        <name>Fe</name>
        <dbReference type="ChEBI" id="CHEBI:18248"/>
    </ligandPart>
</feature>
<evidence type="ECO:0000256" key="10">
    <source>
        <dbReference type="ARBA" id="ARBA00022723"/>
    </source>
</evidence>
<evidence type="ECO:0000256" key="7">
    <source>
        <dbReference type="ARBA" id="ARBA00022617"/>
    </source>
</evidence>
<feature type="transmembrane region" description="Helical" evidence="23">
    <location>
        <begin position="39"/>
        <end position="58"/>
    </location>
</feature>
<feature type="region of interest" description="Disordered" evidence="22">
    <location>
        <begin position="1"/>
        <end position="20"/>
    </location>
</feature>
<keyword evidence="14 23" id="KW-1133">Transmembrane helix</keyword>
<comment type="caution">
    <text evidence="25">The sequence shown here is derived from an EMBL/GenBank/DDBJ whole genome shotgun (WGS) entry which is preliminary data.</text>
</comment>
<dbReference type="Pfam" id="PF00034">
    <property type="entry name" value="Cytochrom_C"/>
    <property type="match status" value="1"/>
</dbReference>
<feature type="binding site" description="covalent" evidence="21">
    <location>
        <position position="224"/>
    </location>
    <ligand>
        <name>heme c</name>
        <dbReference type="ChEBI" id="CHEBI:61717"/>
        <label>2</label>
    </ligand>
</feature>
<comment type="subcellular location">
    <subcellularLocation>
        <location evidence="1 19">Cell inner membrane</location>
    </subcellularLocation>
</comment>
<evidence type="ECO:0000256" key="18">
    <source>
        <dbReference type="ARBA" id="ARBA00023136"/>
    </source>
</evidence>
<keyword evidence="6 19" id="KW-0997">Cell inner membrane</keyword>
<keyword evidence="12 19" id="KW-0375">Hydrogen ion transport</keyword>
<evidence type="ECO:0000256" key="3">
    <source>
        <dbReference type="ARBA" id="ARBA00006113"/>
    </source>
</evidence>
<dbReference type="InterPro" id="IPR038414">
    <property type="entry name" value="CcoP_N_sf"/>
</dbReference>